<dbReference type="GeneID" id="91461127"/>
<evidence type="ECO:0000259" key="1">
    <source>
        <dbReference type="Pfam" id="PF08241"/>
    </source>
</evidence>
<dbReference type="EC" id="2.1.1.222" evidence="2"/>
<dbReference type="GO" id="GO:0008757">
    <property type="term" value="F:S-adenosylmethionine-dependent methyltransferase activity"/>
    <property type="evidence" value="ECO:0007669"/>
    <property type="project" value="InterPro"/>
</dbReference>
<dbReference type="PANTHER" id="PTHR43861">
    <property type="entry name" value="TRANS-ACONITATE 2-METHYLTRANSFERASE-RELATED"/>
    <property type="match status" value="1"/>
</dbReference>
<evidence type="ECO:0000313" key="3">
    <source>
        <dbReference type="Proteomes" id="UP000516422"/>
    </source>
</evidence>
<dbReference type="RefSeq" id="WP_051850568.1">
    <property type="nucleotide sequence ID" value="NZ_CP051006.1"/>
</dbReference>
<keyword evidence="2" id="KW-0489">Methyltransferase</keyword>
<proteinExistence type="predicted"/>
<keyword evidence="2" id="KW-0808">Transferase</keyword>
<feature type="domain" description="Methyltransferase type 11" evidence="1">
    <location>
        <begin position="49"/>
        <end position="144"/>
    </location>
</feature>
<protein>
    <submittedName>
        <fullName evidence="2">Ubiquinone biosynthesis O-methyltransferase, mitochondrial</fullName>
        <ecNumber evidence="2">2.1.1.222</ecNumber>
    </submittedName>
</protein>
<sequence length="195" mass="21488">MSTDTLIETQMAAYWDDLYETGYTTPPPSDIERQMLRATTGAESGMRVLDVGCGTGRLSAHLASWGMQVTGLDHSLSAIASARWAHADVPLLDFRLYDVTSPRPLVPDPGPVDLVTCRLSYEFVAGPRFTANLRRWLRPGGVLHITTTVSELTRPGVARRGLPKSAIDELASHWRHMTVYRLTRDSALVGVALRN</sequence>
<dbReference type="KEGG" id="sgf:HEP81_01507"/>
<dbReference type="Proteomes" id="UP000516422">
    <property type="component" value="Chromosome"/>
</dbReference>
<name>A0A7H1PUV6_9ACTN</name>
<dbReference type="CDD" id="cd02440">
    <property type="entry name" value="AdoMet_MTases"/>
    <property type="match status" value="1"/>
</dbReference>
<dbReference type="GO" id="GO:0017000">
    <property type="term" value="P:antibiotic biosynthetic process"/>
    <property type="evidence" value="ECO:0007669"/>
    <property type="project" value="UniProtKB-ARBA"/>
</dbReference>
<dbReference type="InterPro" id="IPR029063">
    <property type="entry name" value="SAM-dependent_MTases_sf"/>
</dbReference>
<dbReference type="Pfam" id="PF08241">
    <property type="entry name" value="Methyltransf_11"/>
    <property type="match status" value="1"/>
</dbReference>
<dbReference type="GO" id="GO:0032259">
    <property type="term" value="P:methylation"/>
    <property type="evidence" value="ECO:0007669"/>
    <property type="project" value="UniProtKB-KW"/>
</dbReference>
<evidence type="ECO:0000313" key="2">
    <source>
        <dbReference type="EMBL" id="QNT91836.1"/>
    </source>
</evidence>
<dbReference type="EMBL" id="CP051006">
    <property type="protein sequence ID" value="QNT91836.1"/>
    <property type="molecule type" value="Genomic_DNA"/>
</dbReference>
<accession>A0A7H1PUV6</accession>
<keyword evidence="2" id="KW-0830">Ubiquinone</keyword>
<reference evidence="2 3" key="1">
    <citation type="submission" date="2020-04" db="EMBL/GenBank/DDBJ databases">
        <title>Characterization and engineering of Streptomyces griseofuscus DSM40191 as a potential heterologous host for expression of BGCs.</title>
        <authorList>
            <person name="Gren T."/>
            <person name="Whitford C.M."/>
            <person name="Mohite O.S."/>
            <person name="Joergensen T.S."/>
            <person name="Nielsen J.B."/>
            <person name="Lee S.Y."/>
            <person name="Weber T."/>
        </authorList>
    </citation>
    <scope>NUCLEOTIDE SEQUENCE [LARGE SCALE GENOMIC DNA]</scope>
    <source>
        <strain evidence="2 3">DSM 40191</strain>
    </source>
</reference>
<dbReference type="InterPro" id="IPR013216">
    <property type="entry name" value="Methyltransf_11"/>
</dbReference>
<dbReference type="Gene3D" id="3.40.50.150">
    <property type="entry name" value="Vaccinia Virus protein VP39"/>
    <property type="match status" value="1"/>
</dbReference>
<dbReference type="AlphaFoldDB" id="A0A7H1PUV6"/>
<organism evidence="2 3">
    <name type="scientific">Streptomyces griseofuscus</name>
    <dbReference type="NCBI Taxonomy" id="146922"/>
    <lineage>
        <taxon>Bacteria</taxon>
        <taxon>Bacillati</taxon>
        <taxon>Actinomycetota</taxon>
        <taxon>Actinomycetes</taxon>
        <taxon>Kitasatosporales</taxon>
        <taxon>Streptomycetaceae</taxon>
        <taxon>Streptomyces</taxon>
    </lineage>
</organism>
<dbReference type="GO" id="GO:0102208">
    <property type="term" value="F:2-polyprenyl-6-hydroxyphenol methylase activity"/>
    <property type="evidence" value="ECO:0007669"/>
    <property type="project" value="UniProtKB-EC"/>
</dbReference>
<gene>
    <name evidence="2" type="primary">COQ3_1</name>
    <name evidence="2" type="ORF">HEP81_01507</name>
</gene>
<dbReference type="SUPFAM" id="SSF53335">
    <property type="entry name" value="S-adenosyl-L-methionine-dependent methyltransferases"/>
    <property type="match status" value="1"/>
</dbReference>